<evidence type="ECO:0000313" key="12">
    <source>
        <dbReference type="EMBL" id="KAK1765055.1"/>
    </source>
</evidence>
<feature type="chain" id="PRO_5042562105" evidence="9">
    <location>
        <begin position="20"/>
        <end position="596"/>
    </location>
</feature>
<evidence type="ECO:0000256" key="4">
    <source>
        <dbReference type="ARBA" id="ARBA00022827"/>
    </source>
</evidence>
<evidence type="ECO:0000256" key="1">
    <source>
        <dbReference type="ARBA" id="ARBA00001974"/>
    </source>
</evidence>
<evidence type="ECO:0000259" key="11">
    <source>
        <dbReference type="PROSITE" id="PS00624"/>
    </source>
</evidence>
<dbReference type="Gene3D" id="4.10.450.10">
    <property type="entry name" value="Glucose Oxidase, domain 2"/>
    <property type="match status" value="1"/>
</dbReference>
<evidence type="ECO:0000256" key="5">
    <source>
        <dbReference type="ARBA" id="ARBA00023002"/>
    </source>
</evidence>
<evidence type="ECO:0000256" key="8">
    <source>
        <dbReference type="RuleBase" id="RU003968"/>
    </source>
</evidence>
<evidence type="ECO:0000259" key="10">
    <source>
        <dbReference type="PROSITE" id="PS00623"/>
    </source>
</evidence>
<evidence type="ECO:0000256" key="2">
    <source>
        <dbReference type="ARBA" id="ARBA00010790"/>
    </source>
</evidence>
<keyword evidence="5" id="KW-0560">Oxidoreductase</keyword>
<dbReference type="Proteomes" id="UP001244011">
    <property type="component" value="Unassembled WGS sequence"/>
</dbReference>
<dbReference type="AlphaFoldDB" id="A0AAJ0BVG8"/>
<sequence>MRALALVILLSYGATGALTESFDYIIVGAGTSGLVVANRLSEDPSVTVAVIEPGTDQRNNPNVTDPNNFQQAFNTPIDWQYATTKQPGAGDRAIDLHQGKAWGGTSTINGMTYIRGDAAQFDAWEHLGNPGWNWAALLPYYKKSENYTAPSQTQLDAGATYEARYHGTAGHVKTGYVPALRNGSSAPAVLAAWADGVPGLELPHNPDLNGGDVRGYSMGPQTLDAELGLRWDSSRAYYLPVEGRSNLKIVRGTAKRITWAEGGKRGRTSSCGSPLVANGVEFVTEGGEARVLKARREVVVSAGAVRTPLVLEGSGVGNPRILESLGIETKINLPGVGENLIEQPNHLLGYSGDMEPSPSAYHTFVTAADLFGSDIGTVEALTRASLPKWAQAAADASGPGAVNATALEKLLRIQHDLIFVHNVTAAEILTAVVPQLLASNFWILLPFSRGSVHLGSADAIDEPVIDPRFFLADFDLAATVATAKMAQQYWRSETLRDAVVAPIIPGPDVLPDDATDEQWESYVRETLNANSHVLGTASMMSRELGGVVDPELRVYGTANVRVVDASVLPTQISGHLTATLYAVAERAAEIIKRTSW</sequence>
<dbReference type="InterPro" id="IPR000172">
    <property type="entry name" value="GMC_OxRdtase_N"/>
</dbReference>
<dbReference type="PANTHER" id="PTHR11552">
    <property type="entry name" value="GLUCOSE-METHANOL-CHOLINE GMC OXIDOREDUCTASE"/>
    <property type="match status" value="1"/>
</dbReference>
<keyword evidence="3 8" id="KW-0285">Flavoprotein</keyword>
<organism evidence="12 13">
    <name type="scientific">Phialemonium atrogriseum</name>
    <dbReference type="NCBI Taxonomy" id="1093897"/>
    <lineage>
        <taxon>Eukaryota</taxon>
        <taxon>Fungi</taxon>
        <taxon>Dikarya</taxon>
        <taxon>Ascomycota</taxon>
        <taxon>Pezizomycotina</taxon>
        <taxon>Sordariomycetes</taxon>
        <taxon>Sordariomycetidae</taxon>
        <taxon>Cephalothecales</taxon>
        <taxon>Cephalothecaceae</taxon>
        <taxon>Phialemonium</taxon>
    </lineage>
</organism>
<dbReference type="InterPro" id="IPR012132">
    <property type="entry name" value="GMC_OxRdtase"/>
</dbReference>
<keyword evidence="13" id="KW-1185">Reference proteome</keyword>
<dbReference type="InterPro" id="IPR027424">
    <property type="entry name" value="Glucose_Oxidase_domain_2"/>
</dbReference>
<dbReference type="GO" id="GO:0016614">
    <property type="term" value="F:oxidoreductase activity, acting on CH-OH group of donors"/>
    <property type="evidence" value="ECO:0007669"/>
    <property type="project" value="InterPro"/>
</dbReference>
<evidence type="ECO:0000256" key="7">
    <source>
        <dbReference type="PIRSR" id="PIRSR000137-2"/>
    </source>
</evidence>
<dbReference type="Pfam" id="PF05199">
    <property type="entry name" value="GMC_oxred_C"/>
    <property type="match status" value="1"/>
</dbReference>
<dbReference type="PIRSF" id="PIRSF000137">
    <property type="entry name" value="Alcohol_oxidase"/>
    <property type="match status" value="1"/>
</dbReference>
<name>A0AAJ0BVG8_9PEZI</name>
<dbReference type="Gene3D" id="3.50.50.60">
    <property type="entry name" value="FAD/NAD(P)-binding domain"/>
    <property type="match status" value="1"/>
</dbReference>
<feature type="active site" description="Proton acceptor" evidence="6">
    <location>
        <position position="575"/>
    </location>
</feature>
<evidence type="ECO:0000256" key="3">
    <source>
        <dbReference type="ARBA" id="ARBA00022630"/>
    </source>
</evidence>
<evidence type="ECO:0000313" key="13">
    <source>
        <dbReference type="Proteomes" id="UP001244011"/>
    </source>
</evidence>
<keyword evidence="9" id="KW-0732">Signal</keyword>
<comment type="cofactor">
    <cofactor evidence="1 7">
        <name>FAD</name>
        <dbReference type="ChEBI" id="CHEBI:57692"/>
    </cofactor>
</comment>
<reference evidence="12" key="1">
    <citation type="submission" date="2023-06" db="EMBL/GenBank/DDBJ databases">
        <title>Genome-scale phylogeny and comparative genomics of the fungal order Sordariales.</title>
        <authorList>
            <consortium name="Lawrence Berkeley National Laboratory"/>
            <person name="Hensen N."/>
            <person name="Bonometti L."/>
            <person name="Westerberg I."/>
            <person name="Brannstrom I.O."/>
            <person name="Guillou S."/>
            <person name="Cros-Aarteil S."/>
            <person name="Calhoun S."/>
            <person name="Haridas S."/>
            <person name="Kuo A."/>
            <person name="Mondo S."/>
            <person name="Pangilinan J."/>
            <person name="Riley R."/>
            <person name="Labutti K."/>
            <person name="Andreopoulos B."/>
            <person name="Lipzen A."/>
            <person name="Chen C."/>
            <person name="Yanf M."/>
            <person name="Daum C."/>
            <person name="Ng V."/>
            <person name="Clum A."/>
            <person name="Steindorff A."/>
            <person name="Ohm R."/>
            <person name="Martin F."/>
            <person name="Silar P."/>
            <person name="Natvig D."/>
            <person name="Lalanne C."/>
            <person name="Gautier V."/>
            <person name="Ament-Velasquez S.L."/>
            <person name="Kruys A."/>
            <person name="Hutchinson M.I."/>
            <person name="Powell A.J."/>
            <person name="Barry K."/>
            <person name="Miller A.N."/>
            <person name="Grigoriev I.V."/>
            <person name="Debuchy R."/>
            <person name="Gladieux P."/>
            <person name="Thoren M.H."/>
            <person name="Johannesson H."/>
        </authorList>
    </citation>
    <scope>NUCLEOTIDE SEQUENCE</scope>
    <source>
        <strain evidence="12">8032-3</strain>
    </source>
</reference>
<dbReference type="GO" id="GO:0050660">
    <property type="term" value="F:flavin adenine dinucleotide binding"/>
    <property type="evidence" value="ECO:0007669"/>
    <property type="project" value="InterPro"/>
</dbReference>
<dbReference type="InterPro" id="IPR007867">
    <property type="entry name" value="GMC_OxRtase_C"/>
</dbReference>
<feature type="binding site" evidence="7">
    <location>
        <position position="105"/>
    </location>
    <ligand>
        <name>FAD</name>
        <dbReference type="ChEBI" id="CHEBI:57692"/>
    </ligand>
</feature>
<keyword evidence="4 7" id="KW-0274">FAD</keyword>
<dbReference type="SUPFAM" id="SSF54373">
    <property type="entry name" value="FAD-linked reductases, C-terminal domain"/>
    <property type="match status" value="1"/>
</dbReference>
<dbReference type="GeneID" id="85307991"/>
<dbReference type="EMBL" id="MU839017">
    <property type="protein sequence ID" value="KAK1765055.1"/>
    <property type="molecule type" value="Genomic_DNA"/>
</dbReference>
<proteinExistence type="inferred from homology"/>
<dbReference type="InterPro" id="IPR036188">
    <property type="entry name" value="FAD/NAD-bd_sf"/>
</dbReference>
<dbReference type="RefSeq" id="XP_060281268.1">
    <property type="nucleotide sequence ID" value="XM_060424804.1"/>
</dbReference>
<dbReference type="Gene3D" id="3.30.560.10">
    <property type="entry name" value="Glucose Oxidase, domain 3"/>
    <property type="match status" value="1"/>
</dbReference>
<evidence type="ECO:0000256" key="6">
    <source>
        <dbReference type="PIRSR" id="PIRSR000137-1"/>
    </source>
</evidence>
<comment type="caution">
    <text evidence="12">The sequence shown here is derived from an EMBL/GenBank/DDBJ whole genome shotgun (WGS) entry which is preliminary data.</text>
</comment>
<dbReference type="PROSITE" id="PS00623">
    <property type="entry name" value="GMC_OXRED_1"/>
    <property type="match status" value="1"/>
</dbReference>
<dbReference type="SUPFAM" id="SSF51905">
    <property type="entry name" value="FAD/NAD(P)-binding domain"/>
    <property type="match status" value="1"/>
</dbReference>
<feature type="signal peptide" evidence="9">
    <location>
        <begin position="1"/>
        <end position="19"/>
    </location>
</feature>
<feature type="domain" description="Glucose-methanol-choline oxidoreductase N-terminal" evidence="11">
    <location>
        <begin position="303"/>
        <end position="317"/>
    </location>
</feature>
<comment type="similarity">
    <text evidence="2 8">Belongs to the GMC oxidoreductase family.</text>
</comment>
<dbReference type="Pfam" id="PF00732">
    <property type="entry name" value="GMC_oxred_N"/>
    <property type="match status" value="1"/>
</dbReference>
<dbReference type="PROSITE" id="PS00624">
    <property type="entry name" value="GMC_OXRED_2"/>
    <property type="match status" value="1"/>
</dbReference>
<gene>
    <name evidence="12" type="ORF">QBC33DRAFT_456309</name>
</gene>
<accession>A0AAJ0BVG8</accession>
<evidence type="ECO:0000256" key="9">
    <source>
        <dbReference type="SAM" id="SignalP"/>
    </source>
</evidence>
<feature type="active site" description="Proton donor" evidence="6">
    <location>
        <position position="532"/>
    </location>
</feature>
<feature type="binding site" evidence="7">
    <location>
        <begin position="31"/>
        <end position="32"/>
    </location>
    <ligand>
        <name>FAD</name>
        <dbReference type="ChEBI" id="CHEBI:57692"/>
    </ligand>
</feature>
<dbReference type="PANTHER" id="PTHR11552:SF201">
    <property type="entry name" value="GLUCOSE-METHANOL-CHOLINE OXIDOREDUCTASE N-TERMINAL DOMAIN-CONTAINING PROTEIN"/>
    <property type="match status" value="1"/>
</dbReference>
<feature type="domain" description="Glucose-methanol-choline oxidoreductase N-terminal" evidence="10">
    <location>
        <begin position="99"/>
        <end position="122"/>
    </location>
</feature>
<protein>
    <submittedName>
        <fullName evidence="12">GMC oxidoreductase</fullName>
    </submittedName>
</protein>